<evidence type="ECO:0000256" key="1">
    <source>
        <dbReference type="ARBA" id="ARBA00022679"/>
    </source>
</evidence>
<dbReference type="Pfam" id="PF00483">
    <property type="entry name" value="NTP_transferase"/>
    <property type="match status" value="1"/>
</dbReference>
<keyword evidence="5" id="KW-1185">Reference proteome</keyword>
<organism evidence="4 5">
    <name type="scientific">Thalassotalea castellviae</name>
    <dbReference type="NCBI Taxonomy" id="3075612"/>
    <lineage>
        <taxon>Bacteria</taxon>
        <taxon>Pseudomonadati</taxon>
        <taxon>Pseudomonadota</taxon>
        <taxon>Gammaproteobacteria</taxon>
        <taxon>Alteromonadales</taxon>
        <taxon>Colwelliaceae</taxon>
        <taxon>Thalassotalea</taxon>
    </lineage>
</organism>
<reference evidence="4 5" key="1">
    <citation type="submission" date="2023-09" db="EMBL/GenBank/DDBJ databases">
        <authorList>
            <person name="Rey-Velasco X."/>
        </authorList>
    </citation>
    <scope>NUCLEOTIDE SEQUENCE [LARGE SCALE GENOMIC DNA]</scope>
    <source>
        <strain evidence="4 5">W431</strain>
    </source>
</reference>
<evidence type="ECO:0000256" key="2">
    <source>
        <dbReference type="ARBA" id="ARBA00022695"/>
    </source>
</evidence>
<evidence type="ECO:0000313" key="4">
    <source>
        <dbReference type="EMBL" id="MDT0603346.1"/>
    </source>
</evidence>
<dbReference type="Proteomes" id="UP001266357">
    <property type="component" value="Unassembled WGS sequence"/>
</dbReference>
<keyword evidence="1" id="KW-0808">Transferase</keyword>
<keyword evidence="2" id="KW-0548">Nucleotidyltransferase</keyword>
<dbReference type="InterPro" id="IPR029044">
    <property type="entry name" value="Nucleotide-diphossugar_trans"/>
</dbReference>
<sequence>MALLVNDMTQNFSTTSLVILAAGRGSRFGGAKQFHSFGRLNKTLMLYNICHAIDNGCQHVVFITQANHQAQLIEKVINYLPDNIKYNIVFQENADLPSECEIAPTRKKPLGTAHALWCAREVLSGNFCVINADDYYGKQAFNLVSTLSQSDSPAMVAYQLKKTLSDYGGVNRGICQLANTHELLTLTEYENIRQEGKNIYGETIHLPKQTLAENTLVSMNFWYFDQQIFPILRQLLLNTFDAKELNPTQSNEKECYLPDAIALLNTQSAKPTKVLTSHDEWFGVTYAADSENVNSKLSELADKGWFASLSENQIIKNKS</sequence>
<comment type="caution">
    <text evidence="4">The sequence shown here is derived from an EMBL/GenBank/DDBJ whole genome shotgun (WGS) entry which is preliminary data.</text>
</comment>
<dbReference type="InterPro" id="IPR005835">
    <property type="entry name" value="NTP_transferase_dom"/>
</dbReference>
<dbReference type="RefSeq" id="WP_311579354.1">
    <property type="nucleotide sequence ID" value="NZ_JAVRIF010000003.1"/>
</dbReference>
<name>A0ABU3A300_9GAMM</name>
<dbReference type="SUPFAM" id="SSF53448">
    <property type="entry name" value="Nucleotide-diphospho-sugar transferases"/>
    <property type="match status" value="1"/>
</dbReference>
<dbReference type="EMBL" id="JAVRIF010000003">
    <property type="protein sequence ID" value="MDT0603346.1"/>
    <property type="molecule type" value="Genomic_DNA"/>
</dbReference>
<dbReference type="PANTHER" id="PTHR43584">
    <property type="entry name" value="NUCLEOTIDYL TRANSFERASE"/>
    <property type="match status" value="1"/>
</dbReference>
<evidence type="ECO:0000313" key="5">
    <source>
        <dbReference type="Proteomes" id="UP001266357"/>
    </source>
</evidence>
<dbReference type="PANTHER" id="PTHR43584:SF8">
    <property type="entry name" value="N-ACETYLMURAMATE ALPHA-1-PHOSPHATE URIDYLYLTRANSFERASE"/>
    <property type="match status" value="1"/>
</dbReference>
<dbReference type="Gene3D" id="3.90.550.10">
    <property type="entry name" value="Spore Coat Polysaccharide Biosynthesis Protein SpsA, Chain A"/>
    <property type="match status" value="1"/>
</dbReference>
<dbReference type="InterPro" id="IPR050065">
    <property type="entry name" value="GlmU-like"/>
</dbReference>
<gene>
    <name evidence="4" type="ORF">RM573_07035</name>
</gene>
<evidence type="ECO:0000259" key="3">
    <source>
        <dbReference type="Pfam" id="PF00483"/>
    </source>
</evidence>
<feature type="domain" description="Nucleotidyl transferase" evidence="3">
    <location>
        <begin position="18"/>
        <end position="232"/>
    </location>
</feature>
<protein>
    <submittedName>
        <fullName evidence="4">Sugar phosphate nucleotidyltransferase</fullName>
    </submittedName>
</protein>
<proteinExistence type="predicted"/>
<accession>A0ABU3A300</accession>